<proteinExistence type="inferred from homology"/>
<dbReference type="Proteomes" id="UP000724874">
    <property type="component" value="Unassembled WGS sequence"/>
</dbReference>
<gene>
    <name evidence="6" type="ORF">CPB84DRAFT_1850168</name>
</gene>
<dbReference type="Gene3D" id="3.20.20.100">
    <property type="entry name" value="NADP-dependent oxidoreductase domain"/>
    <property type="match status" value="1"/>
</dbReference>
<dbReference type="InterPro" id="IPR023210">
    <property type="entry name" value="NADP_OxRdtase_dom"/>
</dbReference>
<keyword evidence="2" id="KW-0521">NADP</keyword>
<protein>
    <submittedName>
        <fullName evidence="6">NADP-dependent oxidoreductase domain-containing protein</fullName>
    </submittedName>
</protein>
<dbReference type="PANTHER" id="PTHR43827:SF3">
    <property type="entry name" value="NADP-DEPENDENT OXIDOREDUCTASE DOMAIN-CONTAINING PROTEIN"/>
    <property type="match status" value="1"/>
</dbReference>
<organism evidence="6 7">
    <name type="scientific">Gymnopilus junonius</name>
    <name type="common">Spectacular rustgill mushroom</name>
    <name type="synonym">Gymnopilus spectabilis subsp. junonius</name>
    <dbReference type="NCBI Taxonomy" id="109634"/>
    <lineage>
        <taxon>Eukaryota</taxon>
        <taxon>Fungi</taxon>
        <taxon>Dikarya</taxon>
        <taxon>Basidiomycota</taxon>
        <taxon>Agaricomycotina</taxon>
        <taxon>Agaricomycetes</taxon>
        <taxon>Agaricomycetidae</taxon>
        <taxon>Agaricales</taxon>
        <taxon>Agaricineae</taxon>
        <taxon>Hymenogastraceae</taxon>
        <taxon>Gymnopilus</taxon>
    </lineage>
</organism>
<evidence type="ECO:0000256" key="1">
    <source>
        <dbReference type="ARBA" id="ARBA00007905"/>
    </source>
</evidence>
<keyword evidence="3" id="KW-0560">Oxidoreductase</keyword>
<comment type="similarity">
    <text evidence="1">Belongs to the aldo/keto reductase family.</text>
</comment>
<evidence type="ECO:0000313" key="6">
    <source>
        <dbReference type="EMBL" id="KAF8886250.1"/>
    </source>
</evidence>
<evidence type="ECO:0000313" key="7">
    <source>
        <dbReference type="Proteomes" id="UP000724874"/>
    </source>
</evidence>
<evidence type="ECO:0000256" key="3">
    <source>
        <dbReference type="ARBA" id="ARBA00023002"/>
    </source>
</evidence>
<dbReference type="InterPro" id="IPR020471">
    <property type="entry name" value="AKR"/>
</dbReference>
<dbReference type="AlphaFoldDB" id="A0A9P5NHB7"/>
<dbReference type="Pfam" id="PF00248">
    <property type="entry name" value="Aldo_ket_red"/>
    <property type="match status" value="1"/>
</dbReference>
<comment type="caution">
    <text evidence="6">The sequence shown here is derived from an EMBL/GenBank/DDBJ whole genome shotgun (WGS) entry which is preliminary data.</text>
</comment>
<dbReference type="EMBL" id="JADNYJ010000097">
    <property type="protein sequence ID" value="KAF8886250.1"/>
    <property type="molecule type" value="Genomic_DNA"/>
</dbReference>
<dbReference type="OrthoDB" id="416253at2759"/>
<feature type="region of interest" description="Disordered" evidence="4">
    <location>
        <begin position="398"/>
        <end position="417"/>
    </location>
</feature>
<dbReference type="SUPFAM" id="SSF51430">
    <property type="entry name" value="NAD(P)-linked oxidoreductase"/>
    <property type="match status" value="1"/>
</dbReference>
<dbReference type="PANTHER" id="PTHR43827">
    <property type="entry name" value="2,5-DIKETO-D-GLUCONIC ACID REDUCTASE"/>
    <property type="match status" value="1"/>
</dbReference>
<sequence>MAICDPRWIQPVVPDNYIEDTDTFDAFDAFGLCRSQAFPPLLWFIRFLLNDSRGMFFIDDIGYTDITSHLMRQLYRSVILDELSVWVARFIIHDISFICRHYEIIKFAKDVLPGGDLLEYLEAIIAIVIPKSLVRSDLVEEINKFRGLCSSHKHNIGGSAVSNALDAYMSRAKDVSKETGIRVQRKKFNWPNPFKFLGAFGSGSVNKGKDIHQYVEQALDTGFSHIDAAQHYANEQFVGLAIRNSGIPRAELFVTSKWGSGSVQDAFQASLKNLGLAYLDLYLIHTPNSVPNGDFEVHGGIRNLKQDGLTRYEQRFFRSIGVSNFTVKDLQKLLKIAKVKPAVNQIRLHPYNYAENATLLEYQAKHGIITEAYGSLAPITTYPGGPVDAHSKPLPLVSASHPRRSSSLGSRQGRCHCTTSSSKEHLKEYLAVGDLPALTEEEVAAIDKAGAQGPPSSFLHLLRPTQRIQSSSQDQSKPNIMFLTTSISTSRLRALGVQTHTTSSHSKSSSDRHYMLLCFDVVSDLESSIIGRVGMPWTGSWWGSESTECMTCL</sequence>
<evidence type="ECO:0000256" key="2">
    <source>
        <dbReference type="ARBA" id="ARBA00022857"/>
    </source>
</evidence>
<dbReference type="PRINTS" id="PR00069">
    <property type="entry name" value="ALDKETRDTASE"/>
</dbReference>
<accession>A0A9P5NHB7</accession>
<name>A0A9P5NHB7_GYMJU</name>
<keyword evidence="7" id="KW-1185">Reference proteome</keyword>
<feature type="domain" description="NADP-dependent oxidoreductase" evidence="5">
    <location>
        <begin position="209"/>
        <end position="377"/>
    </location>
</feature>
<evidence type="ECO:0000259" key="5">
    <source>
        <dbReference type="Pfam" id="PF00248"/>
    </source>
</evidence>
<dbReference type="GO" id="GO:0016616">
    <property type="term" value="F:oxidoreductase activity, acting on the CH-OH group of donors, NAD or NADP as acceptor"/>
    <property type="evidence" value="ECO:0007669"/>
    <property type="project" value="UniProtKB-ARBA"/>
</dbReference>
<dbReference type="InterPro" id="IPR036812">
    <property type="entry name" value="NAD(P)_OxRdtase_dom_sf"/>
</dbReference>
<reference evidence="6" key="1">
    <citation type="submission" date="2020-11" db="EMBL/GenBank/DDBJ databases">
        <authorList>
            <consortium name="DOE Joint Genome Institute"/>
            <person name="Ahrendt S."/>
            <person name="Riley R."/>
            <person name="Andreopoulos W."/>
            <person name="LaButti K."/>
            <person name="Pangilinan J."/>
            <person name="Ruiz-duenas F.J."/>
            <person name="Barrasa J.M."/>
            <person name="Sanchez-Garcia M."/>
            <person name="Camarero S."/>
            <person name="Miyauchi S."/>
            <person name="Serrano A."/>
            <person name="Linde D."/>
            <person name="Babiker R."/>
            <person name="Drula E."/>
            <person name="Ayuso-Fernandez I."/>
            <person name="Pacheco R."/>
            <person name="Padilla G."/>
            <person name="Ferreira P."/>
            <person name="Barriuso J."/>
            <person name="Kellner H."/>
            <person name="Castanera R."/>
            <person name="Alfaro M."/>
            <person name="Ramirez L."/>
            <person name="Pisabarro A.G."/>
            <person name="Kuo A."/>
            <person name="Tritt A."/>
            <person name="Lipzen A."/>
            <person name="He G."/>
            <person name="Yan M."/>
            <person name="Ng V."/>
            <person name="Cullen D."/>
            <person name="Martin F."/>
            <person name="Rosso M.-N."/>
            <person name="Henrissat B."/>
            <person name="Hibbett D."/>
            <person name="Martinez A.T."/>
            <person name="Grigoriev I.V."/>
        </authorList>
    </citation>
    <scope>NUCLEOTIDE SEQUENCE</scope>
    <source>
        <strain evidence="6">AH 44721</strain>
    </source>
</reference>
<evidence type="ECO:0000256" key="4">
    <source>
        <dbReference type="SAM" id="MobiDB-lite"/>
    </source>
</evidence>